<dbReference type="PROSITE" id="PS51257">
    <property type="entry name" value="PROKAR_LIPOPROTEIN"/>
    <property type="match status" value="1"/>
</dbReference>
<comment type="caution">
    <text evidence="3">The sequence shown here is derived from an EMBL/GenBank/DDBJ whole genome shotgun (WGS) entry which is preliminary data.</text>
</comment>
<dbReference type="Pfam" id="PF01547">
    <property type="entry name" value="SBP_bac_1"/>
    <property type="match status" value="1"/>
</dbReference>
<dbReference type="EMBL" id="WBVM01000001">
    <property type="protein sequence ID" value="KAB2812924.1"/>
    <property type="molecule type" value="Genomic_DNA"/>
</dbReference>
<dbReference type="Gene3D" id="3.40.190.10">
    <property type="entry name" value="Periplasmic binding protein-like II"/>
    <property type="match status" value="2"/>
</dbReference>
<evidence type="ECO:0000313" key="4">
    <source>
        <dbReference type="Proteomes" id="UP000449906"/>
    </source>
</evidence>
<feature type="signal peptide" evidence="2">
    <location>
        <begin position="1"/>
        <end position="20"/>
    </location>
</feature>
<accession>A0A7J5E4P2</accession>
<name>A0A7J5E4P2_NOCSI</name>
<proteinExistence type="predicted"/>
<dbReference type="PANTHER" id="PTHR30006">
    <property type="entry name" value="THIAMINE-BINDING PERIPLASMIC PROTEIN-RELATED"/>
    <property type="match status" value="1"/>
</dbReference>
<evidence type="ECO:0000313" key="3">
    <source>
        <dbReference type="EMBL" id="KAB2812924.1"/>
    </source>
</evidence>
<organism evidence="3 4">
    <name type="scientific">Nocardioides simplex</name>
    <name type="common">Arthrobacter simplex</name>
    <dbReference type="NCBI Taxonomy" id="2045"/>
    <lineage>
        <taxon>Bacteria</taxon>
        <taxon>Bacillati</taxon>
        <taxon>Actinomycetota</taxon>
        <taxon>Actinomycetes</taxon>
        <taxon>Propionibacteriales</taxon>
        <taxon>Nocardioidaceae</taxon>
        <taxon>Pimelobacter</taxon>
    </lineage>
</organism>
<gene>
    <name evidence="3" type="ORF">F9L07_14565</name>
</gene>
<dbReference type="RefSeq" id="WP_151580248.1">
    <property type="nucleotide sequence ID" value="NZ_WBVM01000001.1"/>
</dbReference>
<dbReference type="GO" id="GO:0030288">
    <property type="term" value="C:outer membrane-bounded periplasmic space"/>
    <property type="evidence" value="ECO:0007669"/>
    <property type="project" value="TreeGrafter"/>
</dbReference>
<feature type="chain" id="PRO_5038548589" evidence="2">
    <location>
        <begin position="21"/>
        <end position="367"/>
    </location>
</feature>
<dbReference type="AlphaFoldDB" id="A0A7J5E4P2"/>
<dbReference type="SUPFAM" id="SSF53850">
    <property type="entry name" value="Periplasmic binding protein-like II"/>
    <property type="match status" value="1"/>
</dbReference>
<dbReference type="Proteomes" id="UP000449906">
    <property type="component" value="Unassembled WGS sequence"/>
</dbReference>
<evidence type="ECO:0000256" key="2">
    <source>
        <dbReference type="SAM" id="SignalP"/>
    </source>
</evidence>
<protein>
    <submittedName>
        <fullName evidence="3">Extracellular solute-binding protein</fullName>
    </submittedName>
</protein>
<sequence length="367" mass="37838">MKVKLAGIAIVSAIALFTSACGDDAVAGAERSDVVSSLEKQGIDNATATKMADLYEKAVDNGEDINFYGLAALPLQSSFDAFEKTFPGLKVAGTQLNAPDTITKVSSEVSSGRVAVGVTSGTVEVIGALHAQKAFDAMTPIQADQLADIAKDPAGYYAHALTPWGPVVPTDAPEAAVPTTWKQVAGGDFEGSAAAVDPTITGLTAGMLTYLLDAGIIDEADVAGLAKSDYTGYADSGAALNAVGSGEKDLMLAHSYSVFAAQKEAGGLDLKFDFPLQDANITSPLFLALPKGAPNKAGSELLMNYLYSAPAQQQAVQGGYLPTLDGVDPGELFPPLADIPNPLAGPHVDDVAAVYEKWAPVLKNAFK</sequence>
<evidence type="ECO:0000256" key="1">
    <source>
        <dbReference type="ARBA" id="ARBA00022729"/>
    </source>
</evidence>
<keyword evidence="1 2" id="KW-0732">Signal</keyword>
<dbReference type="InterPro" id="IPR006059">
    <property type="entry name" value="SBP"/>
</dbReference>
<reference evidence="3 4" key="1">
    <citation type="submission" date="2019-09" db="EMBL/GenBank/DDBJ databases">
        <title>Pimelobacter sp. isolated from Paulinella.</title>
        <authorList>
            <person name="Jeong S.E."/>
        </authorList>
    </citation>
    <scope>NUCLEOTIDE SEQUENCE [LARGE SCALE GENOMIC DNA]</scope>
    <source>
        <strain evidence="3 4">Pch-N</strain>
    </source>
</reference>
<dbReference type="PANTHER" id="PTHR30006:SF25">
    <property type="entry name" value="PHOSPHOGLYCERATE TRANSPORT REGULATORY PROTEIN PGTC"/>
    <property type="match status" value="1"/>
</dbReference>